<dbReference type="PANTHER" id="PTHR11905:SF159">
    <property type="entry name" value="ADAM METALLOPROTEASE"/>
    <property type="match status" value="1"/>
</dbReference>
<accession>A0AA88XTR0</accession>
<keyword evidence="2 8" id="KW-0479">Metal-binding</keyword>
<reference evidence="11" key="1">
    <citation type="submission" date="2019-08" db="EMBL/GenBank/DDBJ databases">
        <title>The improved chromosome-level genome for the pearl oyster Pinctada fucata martensii using PacBio sequencing and Hi-C.</title>
        <authorList>
            <person name="Zheng Z."/>
        </authorList>
    </citation>
    <scope>NUCLEOTIDE SEQUENCE</scope>
    <source>
        <strain evidence="11">ZZ-2019</strain>
        <tissue evidence="11">Adductor muscle</tissue>
    </source>
</reference>
<keyword evidence="3" id="KW-0378">Hydrolase</keyword>
<feature type="binding site" evidence="8">
    <location>
        <position position="339"/>
    </location>
    <ligand>
        <name>Zn(2+)</name>
        <dbReference type="ChEBI" id="CHEBI:29105"/>
        <note>catalytic</note>
    </ligand>
</feature>
<dbReference type="InterPro" id="IPR024079">
    <property type="entry name" value="MetalloPept_cat_dom_sf"/>
</dbReference>
<evidence type="ECO:0000256" key="2">
    <source>
        <dbReference type="ARBA" id="ARBA00022723"/>
    </source>
</evidence>
<feature type="domain" description="Peptidase M12B" evidence="10">
    <location>
        <begin position="200"/>
        <end position="404"/>
    </location>
</feature>
<keyword evidence="1" id="KW-0645">Protease</keyword>
<dbReference type="Gene3D" id="3.40.390.10">
    <property type="entry name" value="Collagenase (Catalytic Domain)"/>
    <property type="match status" value="1"/>
</dbReference>
<comment type="caution">
    <text evidence="8">Lacks conserved residue(s) required for the propagation of feature annotation.</text>
</comment>
<keyword evidence="6" id="KW-1015">Disulfide bond</keyword>
<dbReference type="PANTHER" id="PTHR11905">
    <property type="entry name" value="ADAM A DISINTEGRIN AND METALLOPROTEASE DOMAIN"/>
    <property type="match status" value="1"/>
</dbReference>
<feature type="binding site" evidence="8">
    <location>
        <position position="335"/>
    </location>
    <ligand>
        <name>Zn(2+)</name>
        <dbReference type="ChEBI" id="CHEBI:29105"/>
        <note>catalytic</note>
    </ligand>
</feature>
<evidence type="ECO:0000256" key="5">
    <source>
        <dbReference type="ARBA" id="ARBA00023049"/>
    </source>
</evidence>
<dbReference type="Pfam" id="PF17771">
    <property type="entry name" value="ADAMTS_CR_2"/>
    <property type="match status" value="1"/>
</dbReference>
<evidence type="ECO:0000256" key="1">
    <source>
        <dbReference type="ARBA" id="ARBA00022670"/>
    </source>
</evidence>
<dbReference type="Pfam" id="PF01421">
    <property type="entry name" value="Reprolysin"/>
    <property type="match status" value="1"/>
</dbReference>
<evidence type="ECO:0000256" key="7">
    <source>
        <dbReference type="ARBA" id="ARBA00023180"/>
    </source>
</evidence>
<dbReference type="InterPro" id="IPR001590">
    <property type="entry name" value="Peptidase_M12B"/>
</dbReference>
<dbReference type="GO" id="GO:0004222">
    <property type="term" value="F:metalloendopeptidase activity"/>
    <property type="evidence" value="ECO:0007669"/>
    <property type="project" value="InterPro"/>
</dbReference>
<evidence type="ECO:0000313" key="12">
    <source>
        <dbReference type="Proteomes" id="UP001186944"/>
    </source>
</evidence>
<feature type="binding site" evidence="8">
    <location>
        <position position="345"/>
    </location>
    <ligand>
        <name>Zn(2+)</name>
        <dbReference type="ChEBI" id="CHEBI:29105"/>
        <note>catalytic</note>
    </ligand>
</feature>
<dbReference type="InterPro" id="IPR041645">
    <property type="entry name" value="ADAMTS_CR_2"/>
</dbReference>
<keyword evidence="5" id="KW-0482">Metalloprotease</keyword>
<organism evidence="11 12">
    <name type="scientific">Pinctada imbricata</name>
    <name type="common">Atlantic pearl-oyster</name>
    <name type="synonym">Pinctada martensii</name>
    <dbReference type="NCBI Taxonomy" id="66713"/>
    <lineage>
        <taxon>Eukaryota</taxon>
        <taxon>Metazoa</taxon>
        <taxon>Spiralia</taxon>
        <taxon>Lophotrochozoa</taxon>
        <taxon>Mollusca</taxon>
        <taxon>Bivalvia</taxon>
        <taxon>Autobranchia</taxon>
        <taxon>Pteriomorphia</taxon>
        <taxon>Pterioida</taxon>
        <taxon>Pterioidea</taxon>
        <taxon>Pteriidae</taxon>
        <taxon>Pinctada</taxon>
    </lineage>
</organism>
<evidence type="ECO:0000256" key="6">
    <source>
        <dbReference type="ARBA" id="ARBA00023157"/>
    </source>
</evidence>
<dbReference type="AlphaFoldDB" id="A0AA88XTR0"/>
<evidence type="ECO:0000256" key="8">
    <source>
        <dbReference type="PROSITE-ProRule" id="PRU00276"/>
    </source>
</evidence>
<evidence type="ECO:0000256" key="3">
    <source>
        <dbReference type="ARBA" id="ARBA00022801"/>
    </source>
</evidence>
<dbReference type="GO" id="GO:0006509">
    <property type="term" value="P:membrane protein ectodomain proteolysis"/>
    <property type="evidence" value="ECO:0007669"/>
    <property type="project" value="TreeGrafter"/>
</dbReference>
<dbReference type="Proteomes" id="UP001186944">
    <property type="component" value="Unassembled WGS sequence"/>
</dbReference>
<evidence type="ECO:0000259" key="10">
    <source>
        <dbReference type="PROSITE" id="PS50215"/>
    </source>
</evidence>
<protein>
    <recommendedName>
        <fullName evidence="10">Peptidase M12B domain-containing protein</fullName>
    </recommendedName>
</protein>
<evidence type="ECO:0000256" key="9">
    <source>
        <dbReference type="SAM" id="MobiDB-lite"/>
    </source>
</evidence>
<evidence type="ECO:0000256" key="4">
    <source>
        <dbReference type="ARBA" id="ARBA00022833"/>
    </source>
</evidence>
<feature type="active site" evidence="8">
    <location>
        <position position="336"/>
    </location>
</feature>
<keyword evidence="7" id="KW-0325">Glycoprotein</keyword>
<keyword evidence="4 8" id="KW-0862">Zinc</keyword>
<proteinExistence type="predicted"/>
<keyword evidence="12" id="KW-1185">Reference proteome</keyword>
<dbReference type="PROSITE" id="PS50215">
    <property type="entry name" value="ADAM_MEPRO"/>
    <property type="match status" value="1"/>
</dbReference>
<comment type="caution">
    <text evidence="11">The sequence shown here is derived from an EMBL/GenBank/DDBJ whole genome shotgun (WGS) entry which is preliminary data.</text>
</comment>
<feature type="region of interest" description="Disordered" evidence="9">
    <location>
        <begin position="1"/>
        <end position="22"/>
    </location>
</feature>
<sequence length="590" mass="65332">MIERTNERTNERTKTNERTNERMNEKLEDRYTYVSSIFIREIKIPKGAHQNVLPSSFTVTLTVRGQEVNLSLHHNAELKYIPTPIVALQKRWNGDVMRNRYVHYQDRSKLAAVEVECHDVGCTSISLFGTLFIDGELILIQKQQSNGGSSSVIYDVIHSSTNHIYHGNDYAIPSNQNKVDNTPRANKSVLDRRKRASGTYILELLLVIDYSFYKYWYDKQSTSSNQATRRAAAINDIRRYCGFFMNGTLQSSPFNKAEGLIDAETALNSFSEWMNSNSGALPAHDHAMIITSLDLFRSGSTATKGYAFLGTMCSSSSHSVVEDDFDFLSQTTAAHEIGHGLNAVHDGDSNSCLVSAGYIMAASSQVFPPSDSRRFNLWKFSTCSVNEIGAFIDTLNPNCLLRNDVSDTSGLDAYTATPIGQIYSPDTQCIYSYGTGSYFGRSFYNESTLSALCTSMYCRDPTTTNSYYIMVPGYGTSCGNNKVAQRSRRFEVTPQSTCPFGDSTGIVYDGKTCSVYIRDSPWRCYSDSVYRTCCSSCDAIRTTISGCEFGDKTDCSTITSGSGCYAGNNADVCCGTCQQYKTGISGNVAL</sequence>
<dbReference type="GO" id="GO:0046872">
    <property type="term" value="F:metal ion binding"/>
    <property type="evidence" value="ECO:0007669"/>
    <property type="project" value="UniProtKB-KW"/>
</dbReference>
<name>A0AA88XTR0_PINIB</name>
<evidence type="ECO:0000313" key="11">
    <source>
        <dbReference type="EMBL" id="KAK3082762.1"/>
    </source>
</evidence>
<dbReference type="Gene3D" id="3.40.1620.60">
    <property type="match status" value="1"/>
</dbReference>
<dbReference type="SUPFAM" id="SSF55486">
    <property type="entry name" value="Metalloproteases ('zincins'), catalytic domain"/>
    <property type="match status" value="1"/>
</dbReference>
<dbReference type="EMBL" id="VSWD01000014">
    <property type="protein sequence ID" value="KAK3082762.1"/>
    <property type="molecule type" value="Genomic_DNA"/>
</dbReference>
<gene>
    <name evidence="11" type="ORF">FSP39_004632</name>
</gene>